<evidence type="ECO:0000313" key="4">
    <source>
        <dbReference type="EMBL" id="QEL18472.1"/>
    </source>
</evidence>
<dbReference type="GO" id="GO:0000166">
    <property type="term" value="F:nucleotide binding"/>
    <property type="evidence" value="ECO:0007669"/>
    <property type="project" value="InterPro"/>
</dbReference>
<dbReference type="PANTHER" id="PTHR43818:SF5">
    <property type="entry name" value="OXIDOREDUCTASE FAMILY PROTEIN"/>
    <property type="match status" value="1"/>
</dbReference>
<reference evidence="5" key="1">
    <citation type="submission" date="2019-08" db="EMBL/GenBank/DDBJ databases">
        <title>Limnoglobus roseus gen. nov., sp. nov., a novel freshwater planctomycete with a giant genome from the family Gemmataceae.</title>
        <authorList>
            <person name="Kulichevskaya I.S."/>
            <person name="Naumoff D.G."/>
            <person name="Miroshnikov K."/>
            <person name="Ivanova A."/>
            <person name="Philippov D.A."/>
            <person name="Hakobyan A."/>
            <person name="Rijpstra I.C."/>
            <person name="Sinninghe Damste J.S."/>
            <person name="Liesack W."/>
            <person name="Dedysh S.N."/>
        </authorList>
    </citation>
    <scope>NUCLEOTIDE SEQUENCE [LARGE SCALE GENOMIC DNA]</scope>
    <source>
        <strain evidence="5">PX52</strain>
    </source>
</reference>
<dbReference type="PROSITE" id="PS51318">
    <property type="entry name" value="TAT"/>
    <property type="match status" value="1"/>
</dbReference>
<dbReference type="KEGG" id="lrs:PX52LOC_05497"/>
<dbReference type="GO" id="GO:0016787">
    <property type="term" value="F:hydrolase activity"/>
    <property type="evidence" value="ECO:0007669"/>
    <property type="project" value="UniProtKB-KW"/>
</dbReference>
<gene>
    <name evidence="4" type="ORF">PX52LOC_05497</name>
</gene>
<dbReference type="OrthoDB" id="253515at2"/>
<evidence type="ECO:0000259" key="3">
    <source>
        <dbReference type="Pfam" id="PF02894"/>
    </source>
</evidence>
<proteinExistence type="predicted"/>
<dbReference type="Gene3D" id="3.40.50.720">
    <property type="entry name" value="NAD(P)-binding Rossmann-like Domain"/>
    <property type="match status" value="1"/>
</dbReference>
<dbReference type="SUPFAM" id="SSF55347">
    <property type="entry name" value="Glyceraldehyde-3-phosphate dehydrogenase-like, C-terminal domain"/>
    <property type="match status" value="1"/>
</dbReference>
<dbReference type="EMBL" id="CP042425">
    <property type="protein sequence ID" value="QEL18472.1"/>
    <property type="molecule type" value="Genomic_DNA"/>
</dbReference>
<name>A0A5C1AL68_9BACT</name>
<feature type="compositionally biased region" description="Basic and acidic residues" evidence="1">
    <location>
        <begin position="406"/>
        <end position="419"/>
    </location>
</feature>
<evidence type="ECO:0000259" key="2">
    <source>
        <dbReference type="Pfam" id="PF01408"/>
    </source>
</evidence>
<dbReference type="InterPro" id="IPR006311">
    <property type="entry name" value="TAT_signal"/>
</dbReference>
<dbReference type="PANTHER" id="PTHR43818">
    <property type="entry name" value="BCDNA.GH03377"/>
    <property type="match status" value="1"/>
</dbReference>
<dbReference type="Pfam" id="PF01408">
    <property type="entry name" value="GFO_IDH_MocA"/>
    <property type="match status" value="1"/>
</dbReference>
<protein>
    <submittedName>
        <fullName evidence="4">Putative Rossmann-fold-type glycoside hydrolase</fullName>
    </submittedName>
</protein>
<dbReference type="InterPro" id="IPR000683">
    <property type="entry name" value="Gfo/Idh/MocA-like_OxRdtase_N"/>
</dbReference>
<keyword evidence="5" id="KW-1185">Reference proteome</keyword>
<sequence>MSESNRRDFIKAGSVAATAAIAATSIPAVRAAGSDIIKVGLVGCGGRGSGAIRDCLKADKSVQVHAVGDVFEARSKGQADSLKKQYKERADIGERAFSGLDAYKQVIDSGVDLVILATPPGFRPVHLGYAVEKGKHIFCEKPVAVDGPGIRRCLELAEESKKKNLAIVAGTQRRHQKSYVEVAKRIKNGDIGEIVGGRCAWNNDGIWFNKRNKGESDIEYQLRNWYHFVWLCGDHIVEQHVHNLDVTNWFVGAHPIKATGMGGRMGGTNARPDGDPQDVGNIFDHFAVEYEYPNGVKIASYCRHYPGPGDVSECVIGTKGTIRTASGGYFTLNGKEIYSAEKDREDTSPYVQEHIDLIANIKAGGTHVNELQQVTESTMTAILGRMSTYTGTSLTWEKGVASKDDTMPKDLTLKGEHKVGPVPRPGHTKFM</sequence>
<feature type="region of interest" description="Disordered" evidence="1">
    <location>
        <begin position="406"/>
        <end position="431"/>
    </location>
</feature>
<dbReference type="Gene3D" id="3.30.360.10">
    <property type="entry name" value="Dihydrodipicolinate Reductase, domain 2"/>
    <property type="match status" value="1"/>
</dbReference>
<dbReference type="InterPro" id="IPR036291">
    <property type="entry name" value="NAD(P)-bd_dom_sf"/>
</dbReference>
<organism evidence="4 5">
    <name type="scientific">Limnoglobus roseus</name>
    <dbReference type="NCBI Taxonomy" id="2598579"/>
    <lineage>
        <taxon>Bacteria</taxon>
        <taxon>Pseudomonadati</taxon>
        <taxon>Planctomycetota</taxon>
        <taxon>Planctomycetia</taxon>
        <taxon>Gemmatales</taxon>
        <taxon>Gemmataceae</taxon>
        <taxon>Limnoglobus</taxon>
    </lineage>
</organism>
<dbReference type="RefSeq" id="WP_149112982.1">
    <property type="nucleotide sequence ID" value="NZ_CP042425.1"/>
</dbReference>
<keyword evidence="4" id="KW-0378">Hydrolase</keyword>
<dbReference type="Pfam" id="PF02894">
    <property type="entry name" value="GFO_IDH_MocA_C"/>
    <property type="match status" value="1"/>
</dbReference>
<feature type="domain" description="Gfo/Idh/MocA-like oxidoreductase N-terminal" evidence="2">
    <location>
        <begin position="37"/>
        <end position="163"/>
    </location>
</feature>
<dbReference type="InterPro" id="IPR004104">
    <property type="entry name" value="Gfo/Idh/MocA-like_OxRdtase_C"/>
</dbReference>
<dbReference type="Proteomes" id="UP000324974">
    <property type="component" value="Chromosome"/>
</dbReference>
<feature type="domain" description="Gfo/Idh/MocA-like oxidoreductase C-terminal" evidence="3">
    <location>
        <begin position="184"/>
        <end position="342"/>
    </location>
</feature>
<accession>A0A5C1AL68</accession>
<dbReference type="SUPFAM" id="SSF51735">
    <property type="entry name" value="NAD(P)-binding Rossmann-fold domains"/>
    <property type="match status" value="1"/>
</dbReference>
<dbReference type="InterPro" id="IPR050463">
    <property type="entry name" value="Gfo/Idh/MocA_oxidrdct_glycsds"/>
</dbReference>
<evidence type="ECO:0000256" key="1">
    <source>
        <dbReference type="SAM" id="MobiDB-lite"/>
    </source>
</evidence>
<evidence type="ECO:0000313" key="5">
    <source>
        <dbReference type="Proteomes" id="UP000324974"/>
    </source>
</evidence>
<dbReference type="AlphaFoldDB" id="A0A5C1AL68"/>